<dbReference type="RefSeq" id="WP_209838937.1">
    <property type="nucleotide sequence ID" value="NZ_JAGGJP010000004.1"/>
</dbReference>
<evidence type="ECO:0000313" key="2">
    <source>
        <dbReference type="Proteomes" id="UP001596056"/>
    </source>
</evidence>
<comment type="caution">
    <text evidence="1">The sequence shown here is derived from an EMBL/GenBank/DDBJ whole genome shotgun (WGS) entry which is preliminary data.</text>
</comment>
<dbReference type="Proteomes" id="UP001596056">
    <property type="component" value="Unassembled WGS sequence"/>
</dbReference>
<evidence type="ECO:0000313" key="1">
    <source>
        <dbReference type="EMBL" id="MFC5566087.1"/>
    </source>
</evidence>
<accession>A0ABW0SAY2</accession>
<evidence type="ECO:0008006" key="3">
    <source>
        <dbReference type="Google" id="ProtNLM"/>
    </source>
</evidence>
<name>A0ABW0SAY2_9RHOB</name>
<keyword evidence="2" id="KW-1185">Reference proteome</keyword>
<dbReference type="EMBL" id="JBHSNA010000004">
    <property type="protein sequence ID" value="MFC5566087.1"/>
    <property type="molecule type" value="Genomic_DNA"/>
</dbReference>
<sequence>MVPGDRTSLPVSALFARLGELFSQGDVAGMAALWTLPCPVEVEGGLVILRSRAMLEAVLSIRCAQARVAGLRRATPRIAAIEMPRRGRFRVWLRWEYEFPGGPLVADRFGSVYYLARTSQGGLTIEMMDVVHAPAPPAL</sequence>
<gene>
    <name evidence="1" type="ORF">ACFPOC_06590</name>
</gene>
<organism evidence="1 2">
    <name type="scientific">Rubellimicrobium aerolatum</name>
    <dbReference type="NCBI Taxonomy" id="490979"/>
    <lineage>
        <taxon>Bacteria</taxon>
        <taxon>Pseudomonadati</taxon>
        <taxon>Pseudomonadota</taxon>
        <taxon>Alphaproteobacteria</taxon>
        <taxon>Rhodobacterales</taxon>
        <taxon>Roseobacteraceae</taxon>
        <taxon>Rubellimicrobium</taxon>
    </lineage>
</organism>
<reference evidence="2" key="1">
    <citation type="journal article" date="2019" name="Int. J. Syst. Evol. Microbiol.">
        <title>The Global Catalogue of Microorganisms (GCM) 10K type strain sequencing project: providing services to taxonomists for standard genome sequencing and annotation.</title>
        <authorList>
            <consortium name="The Broad Institute Genomics Platform"/>
            <consortium name="The Broad Institute Genome Sequencing Center for Infectious Disease"/>
            <person name="Wu L."/>
            <person name="Ma J."/>
        </authorList>
    </citation>
    <scope>NUCLEOTIDE SEQUENCE [LARGE SCALE GENOMIC DNA]</scope>
    <source>
        <strain evidence="2">KACC 11588</strain>
    </source>
</reference>
<protein>
    <recommendedName>
        <fullName evidence="3">Nuclear transport factor 2 family protein</fullName>
    </recommendedName>
</protein>
<proteinExistence type="predicted"/>